<comment type="caution">
    <text evidence="6">The sequence shown here is derived from an EMBL/GenBank/DDBJ whole genome shotgun (WGS) entry which is preliminary data.</text>
</comment>
<evidence type="ECO:0000313" key="7">
    <source>
        <dbReference type="Proteomes" id="UP000266389"/>
    </source>
</evidence>
<evidence type="ECO:0000256" key="1">
    <source>
        <dbReference type="ARBA" id="ARBA00007074"/>
    </source>
</evidence>
<dbReference type="InterPro" id="IPR038765">
    <property type="entry name" value="Papain-like_cys_pep_sf"/>
</dbReference>
<dbReference type="PANTHER" id="PTHR47053:SF1">
    <property type="entry name" value="MUREIN DD-ENDOPEPTIDASE MEPH-RELATED"/>
    <property type="match status" value="1"/>
</dbReference>
<feature type="domain" description="NlpC/P60" evidence="5">
    <location>
        <begin position="48"/>
        <end position="170"/>
    </location>
</feature>
<evidence type="ECO:0000256" key="2">
    <source>
        <dbReference type="ARBA" id="ARBA00022670"/>
    </source>
</evidence>
<keyword evidence="4" id="KW-0788">Thiol protease</keyword>
<dbReference type="Pfam" id="PF00877">
    <property type="entry name" value="NLPC_P60"/>
    <property type="match status" value="1"/>
</dbReference>
<dbReference type="PROSITE" id="PS51935">
    <property type="entry name" value="NLPC_P60"/>
    <property type="match status" value="1"/>
</dbReference>
<evidence type="ECO:0000256" key="3">
    <source>
        <dbReference type="ARBA" id="ARBA00022801"/>
    </source>
</evidence>
<accession>A0A395LXS8</accession>
<keyword evidence="2" id="KW-0645">Protease</keyword>
<dbReference type="InterPro" id="IPR000064">
    <property type="entry name" value="NLP_P60_dom"/>
</dbReference>
<gene>
    <name evidence="6" type="ORF">D0433_11455</name>
</gene>
<dbReference type="AlphaFoldDB" id="A0A395LXS8"/>
<dbReference type="SUPFAM" id="SSF54001">
    <property type="entry name" value="Cysteine proteinases"/>
    <property type="match status" value="1"/>
</dbReference>
<organism evidence="6 7">
    <name type="scientific">Candidatus Thermochlorobacter aerophilus</name>
    <dbReference type="NCBI Taxonomy" id="1868324"/>
    <lineage>
        <taxon>Bacteria</taxon>
        <taxon>Pseudomonadati</taxon>
        <taxon>Chlorobiota</taxon>
        <taxon>Chlorobiia</taxon>
        <taxon>Chlorobiales</taxon>
        <taxon>Candidatus Thermochlorobacteriaceae</taxon>
        <taxon>Candidatus Thermochlorobacter</taxon>
    </lineage>
</organism>
<keyword evidence="3" id="KW-0378">Hydrolase</keyword>
<protein>
    <submittedName>
        <fullName evidence="6">NlpC/P60 family protein</fullName>
    </submittedName>
</protein>
<dbReference type="InterPro" id="IPR051202">
    <property type="entry name" value="Peptidase_C40"/>
</dbReference>
<dbReference type="PANTHER" id="PTHR47053">
    <property type="entry name" value="MUREIN DD-ENDOPEPTIDASE MEPH-RELATED"/>
    <property type="match status" value="1"/>
</dbReference>
<evidence type="ECO:0000259" key="5">
    <source>
        <dbReference type="PROSITE" id="PS51935"/>
    </source>
</evidence>
<dbReference type="Proteomes" id="UP000266389">
    <property type="component" value="Unassembled WGS sequence"/>
</dbReference>
<proteinExistence type="inferred from homology"/>
<evidence type="ECO:0000256" key="4">
    <source>
        <dbReference type="ARBA" id="ARBA00022807"/>
    </source>
</evidence>
<dbReference type="EMBL" id="PHFL01000067">
    <property type="protein sequence ID" value="RFM23355.1"/>
    <property type="molecule type" value="Genomic_DNA"/>
</dbReference>
<dbReference type="GO" id="GO:0006508">
    <property type="term" value="P:proteolysis"/>
    <property type="evidence" value="ECO:0007669"/>
    <property type="project" value="UniProtKB-KW"/>
</dbReference>
<comment type="similarity">
    <text evidence="1">Belongs to the peptidase C40 family.</text>
</comment>
<name>A0A395LXS8_9BACT</name>
<evidence type="ECO:0000313" key="6">
    <source>
        <dbReference type="EMBL" id="RFM23355.1"/>
    </source>
</evidence>
<reference evidence="6 7" key="1">
    <citation type="journal article" date="2011" name="ISME J.">
        <title>Community ecology of hot spring cyanobacterial mats: predominant populations and their functional potential.</title>
        <authorList>
            <person name="Klatt C.G."/>
            <person name="Wood J.M."/>
            <person name="Rusch D.B."/>
            <person name="Bateson M.M."/>
            <person name="Hamamura N."/>
            <person name="Heidelberg J.F."/>
            <person name="Grossman A.R."/>
            <person name="Bhaya D."/>
            <person name="Cohan F.M."/>
            <person name="Kuhl M."/>
            <person name="Bryant D.A."/>
            <person name="Ward D.M."/>
        </authorList>
    </citation>
    <scope>NUCLEOTIDE SEQUENCE [LARGE SCALE GENOMIC DNA]</scope>
    <source>
        <strain evidence="6">OS</strain>
    </source>
</reference>
<dbReference type="GO" id="GO:0008234">
    <property type="term" value="F:cysteine-type peptidase activity"/>
    <property type="evidence" value="ECO:0007669"/>
    <property type="project" value="UniProtKB-KW"/>
</dbReference>
<sequence>MRYKAKPVSREDISALESESAASVPSAEADTREVSRFNESLKVAALGSDARARLDAEIQRYVGTRYHYGSQGEQGFDCSGFTGKVFRDALKIELPRSSSAQAQVGTPVAKQDLQFGDLVFFNIYGRGISHVGIYIGNGNFAHASVKVGVTISNLSERYYQQRYVTARRIVRLQ</sequence>
<dbReference type="Gene3D" id="3.90.1720.10">
    <property type="entry name" value="endopeptidase domain like (from Nostoc punctiforme)"/>
    <property type="match status" value="1"/>
</dbReference>